<evidence type="ECO:0000256" key="3">
    <source>
        <dbReference type="ARBA" id="ARBA00023157"/>
    </source>
</evidence>
<feature type="region of interest" description="Disordered" evidence="6">
    <location>
        <begin position="42"/>
        <end position="63"/>
    </location>
</feature>
<keyword evidence="1 7" id="KW-0732">Signal</keyword>
<keyword evidence="4" id="KW-0325">Glycoprotein</keyword>
<evidence type="ECO:0000313" key="9">
    <source>
        <dbReference type="EMBL" id="KAJ1096038.1"/>
    </source>
</evidence>
<evidence type="ECO:0000256" key="1">
    <source>
        <dbReference type="ARBA" id="ARBA00022729"/>
    </source>
</evidence>
<dbReference type="EMBL" id="JANPWB010000014">
    <property type="protein sequence ID" value="KAJ1096038.1"/>
    <property type="molecule type" value="Genomic_DNA"/>
</dbReference>
<dbReference type="Pfam" id="PF00431">
    <property type="entry name" value="CUB"/>
    <property type="match status" value="1"/>
</dbReference>
<comment type="caution">
    <text evidence="5">Lacks conserved residue(s) required for the propagation of feature annotation.</text>
</comment>
<feature type="chain" id="PRO_5043944661" description="CUB domain-containing protein" evidence="7">
    <location>
        <begin position="19"/>
        <end position="320"/>
    </location>
</feature>
<evidence type="ECO:0000256" key="4">
    <source>
        <dbReference type="ARBA" id="ARBA00023180"/>
    </source>
</evidence>
<dbReference type="InterPro" id="IPR000859">
    <property type="entry name" value="CUB_dom"/>
</dbReference>
<feature type="region of interest" description="Disordered" evidence="6">
    <location>
        <begin position="160"/>
        <end position="208"/>
    </location>
</feature>
<dbReference type="Proteomes" id="UP001066276">
    <property type="component" value="Chromosome 10"/>
</dbReference>
<keyword evidence="10" id="KW-1185">Reference proteome</keyword>
<dbReference type="SMART" id="SM00042">
    <property type="entry name" value="CUB"/>
    <property type="match status" value="1"/>
</dbReference>
<name>A0AAV7LYK4_PLEWA</name>
<evidence type="ECO:0000259" key="8">
    <source>
        <dbReference type="PROSITE" id="PS01180"/>
    </source>
</evidence>
<dbReference type="FunFam" id="2.60.120.290:FF:000003">
    <property type="entry name" value="Neuropilin"/>
    <property type="match status" value="1"/>
</dbReference>
<dbReference type="PANTHER" id="PTHR24251">
    <property type="entry name" value="OVOCHYMASE-RELATED"/>
    <property type="match status" value="1"/>
</dbReference>
<dbReference type="PROSITE" id="PS01180">
    <property type="entry name" value="CUB"/>
    <property type="match status" value="1"/>
</dbReference>
<accession>A0AAV7LYK4</accession>
<evidence type="ECO:0000256" key="7">
    <source>
        <dbReference type="SAM" id="SignalP"/>
    </source>
</evidence>
<feature type="domain" description="CUB" evidence="8">
    <location>
        <begin position="209"/>
        <end position="320"/>
    </location>
</feature>
<keyword evidence="3" id="KW-1015">Disulfide bond</keyword>
<keyword evidence="2" id="KW-0677">Repeat</keyword>
<evidence type="ECO:0000256" key="5">
    <source>
        <dbReference type="PROSITE-ProRule" id="PRU00059"/>
    </source>
</evidence>
<protein>
    <recommendedName>
        <fullName evidence="8">CUB domain-containing protein</fullName>
    </recommendedName>
</protein>
<evidence type="ECO:0000313" key="10">
    <source>
        <dbReference type="Proteomes" id="UP001066276"/>
    </source>
</evidence>
<evidence type="ECO:0000256" key="2">
    <source>
        <dbReference type="ARBA" id="ARBA00022737"/>
    </source>
</evidence>
<feature type="signal peptide" evidence="7">
    <location>
        <begin position="1"/>
        <end position="18"/>
    </location>
</feature>
<comment type="caution">
    <text evidence="9">The sequence shown here is derived from an EMBL/GenBank/DDBJ whole genome shotgun (WGS) entry which is preliminary data.</text>
</comment>
<gene>
    <name evidence="9" type="ORF">NDU88_001187</name>
</gene>
<feature type="compositionally biased region" description="Low complexity" evidence="6">
    <location>
        <begin position="163"/>
        <end position="205"/>
    </location>
</feature>
<organism evidence="9 10">
    <name type="scientific">Pleurodeles waltl</name>
    <name type="common">Iberian ribbed newt</name>
    <dbReference type="NCBI Taxonomy" id="8319"/>
    <lineage>
        <taxon>Eukaryota</taxon>
        <taxon>Metazoa</taxon>
        <taxon>Chordata</taxon>
        <taxon>Craniata</taxon>
        <taxon>Vertebrata</taxon>
        <taxon>Euteleostomi</taxon>
        <taxon>Amphibia</taxon>
        <taxon>Batrachia</taxon>
        <taxon>Caudata</taxon>
        <taxon>Salamandroidea</taxon>
        <taxon>Salamandridae</taxon>
        <taxon>Pleurodelinae</taxon>
        <taxon>Pleurodeles</taxon>
    </lineage>
</organism>
<proteinExistence type="predicted"/>
<dbReference type="CDD" id="cd00041">
    <property type="entry name" value="CUB"/>
    <property type="match status" value="1"/>
</dbReference>
<evidence type="ECO:0000256" key="6">
    <source>
        <dbReference type="SAM" id="MobiDB-lite"/>
    </source>
</evidence>
<dbReference type="InterPro" id="IPR035914">
    <property type="entry name" value="Sperma_CUB_dom_sf"/>
</dbReference>
<reference evidence="9" key="1">
    <citation type="journal article" date="2022" name="bioRxiv">
        <title>Sequencing and chromosome-scale assembly of the giantPleurodeles waltlgenome.</title>
        <authorList>
            <person name="Brown T."/>
            <person name="Elewa A."/>
            <person name="Iarovenko S."/>
            <person name="Subramanian E."/>
            <person name="Araus A.J."/>
            <person name="Petzold A."/>
            <person name="Susuki M."/>
            <person name="Suzuki K.-i.T."/>
            <person name="Hayashi T."/>
            <person name="Toyoda A."/>
            <person name="Oliveira C."/>
            <person name="Osipova E."/>
            <person name="Leigh N.D."/>
            <person name="Simon A."/>
            <person name="Yun M.H."/>
        </authorList>
    </citation>
    <scope>NUCLEOTIDE SEQUENCE</scope>
    <source>
        <strain evidence="9">20211129_DDA</strain>
        <tissue evidence="9">Liver</tissue>
    </source>
</reference>
<sequence>MHALALLMLLGLGAPAWALPAQNEFFERVRRFERDVEGMSSGMSETEQNFHHTPITNEDFGPDMSTGISETEKTSHRTPTTHEDLGFGILNNVTRVTVQGPNSEAAQTMTQITTTIPATTTKITMNAINQPTDIVFPPTPTSVKIPTTTTGYIQTSNTIPLETTATPPTTEVPPTTVTIPTTTAPTTTTSTSRTTTTVRPATTSRSAGCGGTLTALSGEITSPNYPDPYPRNAYCHWNITATRRVIILFLDFELEKNYHCSSDYLELDGGLHILSYLPNNKYCGVIPHNTGISFGSPVQVVFVSDLSVQTRGFRLRYIAE</sequence>
<dbReference type="AlphaFoldDB" id="A0AAV7LYK4"/>
<dbReference type="Gene3D" id="2.60.120.290">
    <property type="entry name" value="Spermadhesin, CUB domain"/>
    <property type="match status" value="1"/>
</dbReference>
<dbReference type="SUPFAM" id="SSF49854">
    <property type="entry name" value="Spermadhesin, CUB domain"/>
    <property type="match status" value="1"/>
</dbReference>